<keyword evidence="2" id="KW-0378">Hydrolase</keyword>
<dbReference type="EMBL" id="MU155240">
    <property type="protein sequence ID" value="KAF9478211.1"/>
    <property type="molecule type" value="Genomic_DNA"/>
</dbReference>
<comment type="catalytic activity">
    <reaction evidence="2">
        <text>alpha,alpha-trehalose + H2O = alpha-D-glucose + beta-D-glucose</text>
        <dbReference type="Rhea" id="RHEA:32675"/>
        <dbReference type="ChEBI" id="CHEBI:15377"/>
        <dbReference type="ChEBI" id="CHEBI:15903"/>
        <dbReference type="ChEBI" id="CHEBI:16551"/>
        <dbReference type="ChEBI" id="CHEBI:17925"/>
        <dbReference type="EC" id="3.2.1.28"/>
    </reaction>
</comment>
<proteinExistence type="inferred from homology"/>
<evidence type="ECO:0000256" key="1">
    <source>
        <dbReference type="ARBA" id="ARBA00005615"/>
    </source>
</evidence>
<comment type="caution">
    <text evidence="5">The sequence shown here is derived from an EMBL/GenBank/DDBJ whole genome shotgun (WGS) entry which is preliminary data.</text>
</comment>
<dbReference type="InterPro" id="IPR001661">
    <property type="entry name" value="Glyco_hydro_37"/>
</dbReference>
<keyword evidence="2" id="KW-0326">Glycosidase</keyword>
<dbReference type="GO" id="GO:0005993">
    <property type="term" value="P:trehalose catabolic process"/>
    <property type="evidence" value="ECO:0007669"/>
    <property type="project" value="TreeGrafter"/>
</dbReference>
<comment type="similarity">
    <text evidence="1 2">Belongs to the glycosyl hydrolase 37 family.</text>
</comment>
<name>A0A9P5YZS7_9AGAR</name>
<evidence type="ECO:0000256" key="4">
    <source>
        <dbReference type="SAM" id="SignalP"/>
    </source>
</evidence>
<organism evidence="5 6">
    <name type="scientific">Pholiota conissans</name>
    <dbReference type="NCBI Taxonomy" id="109636"/>
    <lineage>
        <taxon>Eukaryota</taxon>
        <taxon>Fungi</taxon>
        <taxon>Dikarya</taxon>
        <taxon>Basidiomycota</taxon>
        <taxon>Agaricomycotina</taxon>
        <taxon>Agaricomycetes</taxon>
        <taxon>Agaricomycetidae</taxon>
        <taxon>Agaricales</taxon>
        <taxon>Agaricineae</taxon>
        <taxon>Strophariaceae</taxon>
        <taxon>Pholiota</taxon>
    </lineage>
</organism>
<evidence type="ECO:0000313" key="5">
    <source>
        <dbReference type="EMBL" id="KAF9478211.1"/>
    </source>
</evidence>
<keyword evidence="4" id="KW-0732">Signal</keyword>
<dbReference type="SUPFAM" id="SSF48208">
    <property type="entry name" value="Six-hairpin glycosidases"/>
    <property type="match status" value="2"/>
</dbReference>
<dbReference type="Proteomes" id="UP000807469">
    <property type="component" value="Unassembled WGS sequence"/>
</dbReference>
<dbReference type="InterPro" id="IPR008928">
    <property type="entry name" value="6-hairpin_glycosidase_sf"/>
</dbReference>
<evidence type="ECO:0000256" key="2">
    <source>
        <dbReference type="RuleBase" id="RU361180"/>
    </source>
</evidence>
<dbReference type="Pfam" id="PF01204">
    <property type="entry name" value="Trehalase"/>
    <property type="match status" value="2"/>
</dbReference>
<evidence type="ECO:0000313" key="6">
    <source>
        <dbReference type="Proteomes" id="UP000807469"/>
    </source>
</evidence>
<protein>
    <recommendedName>
        <fullName evidence="2">Trehalase</fullName>
        <ecNumber evidence="2">3.2.1.28</ecNumber>
    </recommendedName>
    <alternativeName>
        <fullName evidence="2">Alpha-trehalose glucohydrolase</fullName>
    </alternativeName>
</protein>
<feature type="signal peptide" evidence="4">
    <location>
        <begin position="1"/>
        <end position="24"/>
    </location>
</feature>
<gene>
    <name evidence="5" type="ORF">BDN70DRAFT_880269</name>
</gene>
<sequence>MAPAFASVLLLLHALASQNIRVSAIPAGSSTASASNTTSASSTPPSSSTATAPGGADTSPPSLTIITAIPSATAALDSTLPSQAPLPPKQAWCPSEIFCAGSLLQTVGVANLYPDDKTFVDKPTSKNSQTVLSDFQNISSSTTYGQVVNFVDEDFTGEGTELEGAVLPDFNPSPPFLDNVTEPLPKAFAQTVNGFWTQLARKTNSSTLCGSSGKCESSLIPLNHTFVVPGGRFREIYYWDSFWIVEGLIESRLFSVANDTLQNFMDQLDQFGFIPNGGRIYYLNRSQPPLFIQMLSNYVQASGDRSILARALPLAEKEFKWWTDNRSVQVKSPFSNNTFTMFHYSVNNTAPRPESYLTDYQTVNDPTLNPPLNDTEKAALYAELASGAETGWDYTVRWFSASRVNDGLVALNIRNTIAVDLNSLHYKNHVLLANLYGTSNASAVARHNAAAASLKAGILDLFWDSQKLAFYDFILDTNSRNTIFSVAAFYPFWVGIIPSEVEQDASTAFKVFSSVNMVLNRYNGTFPSTFIDTGLQWDAPNSWPNHQYIILAALQALPANVTKGPIPSPAANESTFSLIPAGQLGLDETSLPGQPVHGGATIVNASTSGAAADLNSGNGTVANGGNPVSGEGWAAALQRQLANRYFSSALCSWHATGGSIPNVLPRLSDQELNVTQSQTNTGNMFEKFSILDIDSAGRGGEYTVQAGFGWTNGVVLWVASNYGRVLAAPTCPSLLDAPTVTASGTGSSGGAKPTSSSSAVSPCPQRTLLGSIFALFIGSAIAQMLL</sequence>
<keyword evidence="6" id="KW-1185">Reference proteome</keyword>
<dbReference type="InterPro" id="IPR012341">
    <property type="entry name" value="6hp_glycosidase-like_sf"/>
</dbReference>
<dbReference type="PANTHER" id="PTHR23403:SF1">
    <property type="entry name" value="TREHALASE"/>
    <property type="match status" value="1"/>
</dbReference>
<dbReference type="Gene3D" id="1.50.10.10">
    <property type="match status" value="1"/>
</dbReference>
<feature type="region of interest" description="Disordered" evidence="3">
    <location>
        <begin position="29"/>
        <end position="62"/>
    </location>
</feature>
<evidence type="ECO:0000256" key="3">
    <source>
        <dbReference type="SAM" id="MobiDB-lite"/>
    </source>
</evidence>
<feature type="chain" id="PRO_5040424206" description="Trehalase" evidence="4">
    <location>
        <begin position="25"/>
        <end position="786"/>
    </location>
</feature>
<dbReference type="GO" id="GO:0004555">
    <property type="term" value="F:alpha,alpha-trehalase activity"/>
    <property type="evidence" value="ECO:0007669"/>
    <property type="project" value="UniProtKB-EC"/>
</dbReference>
<accession>A0A9P5YZS7</accession>
<reference evidence="5" key="1">
    <citation type="submission" date="2020-11" db="EMBL/GenBank/DDBJ databases">
        <authorList>
            <consortium name="DOE Joint Genome Institute"/>
            <person name="Ahrendt S."/>
            <person name="Riley R."/>
            <person name="Andreopoulos W."/>
            <person name="Labutti K."/>
            <person name="Pangilinan J."/>
            <person name="Ruiz-Duenas F.J."/>
            <person name="Barrasa J.M."/>
            <person name="Sanchez-Garcia M."/>
            <person name="Camarero S."/>
            <person name="Miyauchi S."/>
            <person name="Serrano A."/>
            <person name="Linde D."/>
            <person name="Babiker R."/>
            <person name="Drula E."/>
            <person name="Ayuso-Fernandez I."/>
            <person name="Pacheco R."/>
            <person name="Padilla G."/>
            <person name="Ferreira P."/>
            <person name="Barriuso J."/>
            <person name="Kellner H."/>
            <person name="Castanera R."/>
            <person name="Alfaro M."/>
            <person name="Ramirez L."/>
            <person name="Pisabarro A.G."/>
            <person name="Kuo A."/>
            <person name="Tritt A."/>
            <person name="Lipzen A."/>
            <person name="He G."/>
            <person name="Yan M."/>
            <person name="Ng V."/>
            <person name="Cullen D."/>
            <person name="Martin F."/>
            <person name="Rosso M.-N."/>
            <person name="Henrissat B."/>
            <person name="Hibbett D."/>
            <person name="Martinez A.T."/>
            <person name="Grigoriev I.V."/>
        </authorList>
    </citation>
    <scope>NUCLEOTIDE SEQUENCE</scope>
    <source>
        <strain evidence="5">CIRM-BRFM 674</strain>
    </source>
</reference>
<dbReference type="AlphaFoldDB" id="A0A9P5YZS7"/>
<dbReference type="PANTHER" id="PTHR23403">
    <property type="entry name" value="TREHALASE"/>
    <property type="match status" value="1"/>
</dbReference>
<dbReference type="EC" id="3.2.1.28" evidence="2"/>
<dbReference type="OrthoDB" id="3542292at2759"/>
<dbReference type="PRINTS" id="PR00744">
    <property type="entry name" value="GLHYDRLASE37"/>
</dbReference>